<dbReference type="PANTHER" id="PTHR13213">
    <property type="entry name" value="MYB-BINDING PROTEIN 1A FAMILY MEMBER"/>
    <property type="match status" value="1"/>
</dbReference>
<comment type="caution">
    <text evidence="5">The sequence shown here is derived from an EMBL/GenBank/DDBJ whole genome shotgun (WGS) entry which is preliminary data.</text>
</comment>
<comment type="similarity">
    <text evidence="2">Belongs to the MYBBP1A family.</text>
</comment>
<dbReference type="AlphaFoldDB" id="A0A8H5BWU2"/>
<evidence type="ECO:0008006" key="7">
    <source>
        <dbReference type="Google" id="ProtNLM"/>
    </source>
</evidence>
<accession>A0A8H5BWU2</accession>
<feature type="compositionally biased region" description="Acidic residues" evidence="4">
    <location>
        <begin position="751"/>
        <end position="790"/>
    </location>
</feature>
<dbReference type="SUPFAM" id="SSF48371">
    <property type="entry name" value="ARM repeat"/>
    <property type="match status" value="1"/>
</dbReference>
<dbReference type="Proteomes" id="UP000567179">
    <property type="component" value="Unassembled WGS sequence"/>
</dbReference>
<keyword evidence="3" id="KW-0539">Nucleus</keyword>
<gene>
    <name evidence="5" type="ORF">D9619_005576</name>
</gene>
<feature type="region of interest" description="Disordered" evidence="4">
    <location>
        <begin position="41"/>
        <end position="63"/>
    </location>
</feature>
<dbReference type="GO" id="GO:0005730">
    <property type="term" value="C:nucleolus"/>
    <property type="evidence" value="ECO:0007669"/>
    <property type="project" value="InterPro"/>
</dbReference>
<feature type="region of interest" description="Disordered" evidence="4">
    <location>
        <begin position="1151"/>
        <end position="1192"/>
    </location>
</feature>
<protein>
    <recommendedName>
        <fullName evidence="7">DNA polymerase V</fullName>
    </recommendedName>
</protein>
<dbReference type="InterPro" id="IPR016024">
    <property type="entry name" value="ARM-type_fold"/>
</dbReference>
<evidence type="ECO:0000256" key="2">
    <source>
        <dbReference type="ARBA" id="ARBA00006809"/>
    </source>
</evidence>
<evidence type="ECO:0000256" key="4">
    <source>
        <dbReference type="SAM" id="MobiDB-lite"/>
    </source>
</evidence>
<evidence type="ECO:0000256" key="1">
    <source>
        <dbReference type="ARBA" id="ARBA00004123"/>
    </source>
</evidence>
<feature type="region of interest" description="Disordered" evidence="4">
    <location>
        <begin position="805"/>
        <end position="826"/>
    </location>
</feature>
<dbReference type="InterPro" id="IPR007015">
    <property type="entry name" value="DNA_pol_V/MYBBP1A"/>
</dbReference>
<keyword evidence="6" id="KW-1185">Reference proteome</keyword>
<proteinExistence type="inferred from homology"/>
<name>A0A8H5BWU2_9AGAR</name>
<comment type="subcellular location">
    <subcellularLocation>
        <location evidence="1">Nucleus</location>
    </subcellularLocation>
</comment>
<dbReference type="GO" id="GO:0000182">
    <property type="term" value="F:rDNA binding"/>
    <property type="evidence" value="ECO:0007669"/>
    <property type="project" value="TreeGrafter"/>
</dbReference>
<dbReference type="PANTHER" id="PTHR13213:SF2">
    <property type="entry name" value="MYB-BINDING PROTEIN 1A"/>
    <property type="match status" value="1"/>
</dbReference>
<dbReference type="OrthoDB" id="342531at2759"/>
<dbReference type="Pfam" id="PF04931">
    <property type="entry name" value="DNA_pol_phi"/>
    <property type="match status" value="1"/>
</dbReference>
<dbReference type="GO" id="GO:0006355">
    <property type="term" value="P:regulation of DNA-templated transcription"/>
    <property type="evidence" value="ECO:0007669"/>
    <property type="project" value="InterPro"/>
</dbReference>
<evidence type="ECO:0000313" key="5">
    <source>
        <dbReference type="EMBL" id="KAF5330726.1"/>
    </source>
</evidence>
<sequence>MSTTLPLFWHLSSVTKKERIDASVKLVTALEQFQTQYTQKAGPVLVSDEEEDEEDSTPKSDGLDLLNAQDVTYSIRRLVRGLASSREQSRLGFAVALSELLSRLDTVTCSQIASLIKESTKNQGSMTGQEERDVLFARLFGLMSVIQSGLIVRTTPLAASASSSTTASTSESYHEIITQLVELGDKKSWLRESAWFAISLALDALHESSVAWKDEAFERALVLLFRTNTYWSTEKVALALKLKDYQPEADWKSLLAPVFKNGNIMSSANLSTLARILKESTTDEDGLKDSAKAPAGTWKPQLNFAWDIILDKMLPGPNSQKPAVGSFQDFFRVVVDEGLFSSTSSAQRKYWGFQVFQKALKRVDEDSMPMLFTKNFMRSWINHLSNKDRYLHKVAQQTASEVQVFVADKPQLGFALILQLTGKNGNQQFDKLTRTKTVENILSSLDSKGIRSYIDHLFSQIDEPDAKNADVAATNSRRSWIIEQFGGLIRNGNVPKDDVWVQSILEWLVVHGLFAINKKSSKSSIIHVHSLPKPTFSDDLRKSCRIRLLSCLSDLGNQVTVVKTDDKSAKVAAVASDGEFWISKVLSTIEQLENDSKHVSLLTELDEEETALHDKARETITELRKVSNDQQESAKGAELLLLGTLLQHYCVGDDEERLDSEALEACIDATSRMLLTETRKKSKKVDPEAASAEPAEEPVDVLVDTIIGFLEKSTSYMRTVGNQVFSLLTSSMKEGTIDLILTQLERRDPSELLEDKDDAMDEDENAEDKDEEESEEDSSSDEDEDDIDGDSNAEEADLELRSKIEEALRVNGIEPATGETDSEEEELMDDDQMMAIDDQLAQVFKSRTGESKSSKNVDAQREATHFKNRVLDLVDLYLKKQPTNALVLRFIIPLVELVAGSSQDERQLADKATGILRQRFGKSKDVPSEADVEQVSLVGTQLHAQARKSHSSDLLSILSMCSLYVGKVLVQLKADETLQDLYKQSLGDFATRKNSSLNAPFFQDFVRRFPPQAWAIRQDLSNQGRKAINAYRKCQIIQLLDKLYTLLPSMTMHDAQAVAFMPMIRKLLFNTANEACSEDGTLSAAQVKEVLKTALVCIRQHKRISPSTIREVWGPASWKALQTKLQESRLQASKSLQNMCEQIARAMDESVIKAVPPKRKADDESGEGDEAMLPVPKKAKRKKVKANAANRD</sequence>
<dbReference type="EMBL" id="JAACJJ010000001">
    <property type="protein sequence ID" value="KAF5330726.1"/>
    <property type="molecule type" value="Genomic_DNA"/>
</dbReference>
<organism evidence="5 6">
    <name type="scientific">Psilocybe cf. subviscida</name>
    <dbReference type="NCBI Taxonomy" id="2480587"/>
    <lineage>
        <taxon>Eukaryota</taxon>
        <taxon>Fungi</taxon>
        <taxon>Dikarya</taxon>
        <taxon>Basidiomycota</taxon>
        <taxon>Agaricomycotina</taxon>
        <taxon>Agaricomycetes</taxon>
        <taxon>Agaricomycetidae</taxon>
        <taxon>Agaricales</taxon>
        <taxon>Agaricineae</taxon>
        <taxon>Strophariaceae</taxon>
        <taxon>Psilocybe</taxon>
    </lineage>
</organism>
<feature type="region of interest" description="Disordered" evidence="4">
    <location>
        <begin position="677"/>
        <end position="696"/>
    </location>
</feature>
<reference evidence="5 6" key="1">
    <citation type="journal article" date="2020" name="ISME J.">
        <title>Uncovering the hidden diversity of litter-decomposition mechanisms in mushroom-forming fungi.</title>
        <authorList>
            <person name="Floudas D."/>
            <person name="Bentzer J."/>
            <person name="Ahren D."/>
            <person name="Johansson T."/>
            <person name="Persson P."/>
            <person name="Tunlid A."/>
        </authorList>
    </citation>
    <scope>NUCLEOTIDE SEQUENCE [LARGE SCALE GENOMIC DNA]</scope>
    <source>
        <strain evidence="5 6">CBS 101986</strain>
    </source>
</reference>
<evidence type="ECO:0000256" key="3">
    <source>
        <dbReference type="ARBA" id="ARBA00023242"/>
    </source>
</evidence>
<evidence type="ECO:0000313" key="6">
    <source>
        <dbReference type="Proteomes" id="UP000567179"/>
    </source>
</evidence>
<feature type="region of interest" description="Disordered" evidence="4">
    <location>
        <begin position="748"/>
        <end position="790"/>
    </location>
</feature>